<feature type="region of interest" description="Disordered" evidence="8">
    <location>
        <begin position="325"/>
        <end position="344"/>
    </location>
</feature>
<dbReference type="CDD" id="cd03319">
    <property type="entry name" value="L-Ala-DL-Glu_epimerase"/>
    <property type="match status" value="1"/>
</dbReference>
<reference evidence="11" key="1">
    <citation type="submission" date="2018-08" db="EMBL/GenBank/DDBJ databases">
        <authorList>
            <person name="Rodrigo-Torres L."/>
            <person name="Arahal R. D."/>
            <person name="Lucena T."/>
        </authorList>
    </citation>
    <scope>NUCLEOTIDE SEQUENCE [LARGE SCALE GENOMIC DNA]</scope>
    <source>
        <strain evidence="11">CECT 7235</strain>
    </source>
</reference>
<feature type="binding site" evidence="6">
    <location>
        <position position="235"/>
    </location>
    <ligand>
        <name>Mg(2+)</name>
        <dbReference type="ChEBI" id="CHEBI:18420"/>
    </ligand>
</feature>
<feature type="binding site" evidence="6">
    <location>
        <position position="184"/>
    </location>
    <ligand>
        <name>Mg(2+)</name>
        <dbReference type="ChEBI" id="CHEBI:18420"/>
    </ligand>
</feature>
<dbReference type="GO" id="GO:0016855">
    <property type="term" value="F:racemase and epimerase activity, acting on amino acids and derivatives"/>
    <property type="evidence" value="ECO:0007669"/>
    <property type="project" value="UniProtKB-UniRule"/>
</dbReference>
<evidence type="ECO:0000256" key="6">
    <source>
        <dbReference type="PIRSR" id="PIRSR634603-3"/>
    </source>
</evidence>
<feature type="active site" description="Proton acceptor; specific for (R)-substrate epimerization" evidence="5">
    <location>
        <position position="153"/>
    </location>
</feature>
<feature type="domain" description="Mandelate racemase/muconate lactonizing enzyme C-terminal" evidence="9">
    <location>
        <begin position="132"/>
        <end position="231"/>
    </location>
</feature>
<dbReference type="GO" id="GO:0000287">
    <property type="term" value="F:magnesium ion binding"/>
    <property type="evidence" value="ECO:0007669"/>
    <property type="project" value="UniProtKB-ARBA"/>
</dbReference>
<dbReference type="InterPro" id="IPR029065">
    <property type="entry name" value="Enolase_C-like"/>
</dbReference>
<dbReference type="SFLD" id="SFLDG00180">
    <property type="entry name" value="muconate_cycloisomerase"/>
    <property type="match status" value="1"/>
</dbReference>
<keyword evidence="3 6" id="KW-0460">Magnesium</keyword>
<keyword evidence="2 6" id="KW-0479">Metal-binding</keyword>
<dbReference type="PANTHER" id="PTHR48080:SF3">
    <property type="entry name" value="ENOLASE SUPERFAMILY MEMBER DDB_G0284701"/>
    <property type="match status" value="1"/>
</dbReference>
<gene>
    <name evidence="10" type="ORF">ROE7235_03642</name>
</gene>
<dbReference type="Proteomes" id="UP000272908">
    <property type="component" value="Unassembled WGS sequence"/>
</dbReference>
<comment type="similarity">
    <text evidence="1 7">Belongs to the mandelate racemase/muconate lactonizing enzyme family.</text>
</comment>
<name>A0A3B0MS58_9RHOB</name>
<protein>
    <recommendedName>
        <fullName evidence="7">Dipeptide epimerase</fullName>
        <ecNumber evidence="7">5.1.1.-</ecNumber>
    </recommendedName>
</protein>
<dbReference type="Pfam" id="PF13378">
    <property type="entry name" value="MR_MLE_C"/>
    <property type="match status" value="1"/>
</dbReference>
<comment type="cofactor">
    <cofactor evidence="6 7">
        <name>Mg(2+)</name>
        <dbReference type="ChEBI" id="CHEBI:18420"/>
    </cofactor>
    <text evidence="6 7">Binds 1 Mg(2+) ion per subunit.</text>
</comment>
<keyword evidence="4 7" id="KW-0413">Isomerase</keyword>
<evidence type="ECO:0000256" key="4">
    <source>
        <dbReference type="ARBA" id="ARBA00023235"/>
    </source>
</evidence>
<dbReference type="EC" id="5.1.1.-" evidence="7"/>
<dbReference type="InterPro" id="IPR013341">
    <property type="entry name" value="Mandelate_racemase_N_dom"/>
</dbReference>
<dbReference type="InterPro" id="IPR013342">
    <property type="entry name" value="Mandelate_racemase_C"/>
</dbReference>
<evidence type="ECO:0000256" key="1">
    <source>
        <dbReference type="ARBA" id="ARBA00008031"/>
    </source>
</evidence>
<dbReference type="InterPro" id="IPR018110">
    <property type="entry name" value="Mandel_Rmase/mucon_lact_enz_CS"/>
</dbReference>
<evidence type="ECO:0000259" key="9">
    <source>
        <dbReference type="SMART" id="SM00922"/>
    </source>
</evidence>
<dbReference type="GO" id="GO:0009063">
    <property type="term" value="P:amino acid catabolic process"/>
    <property type="evidence" value="ECO:0007669"/>
    <property type="project" value="InterPro"/>
</dbReference>
<dbReference type="AlphaFoldDB" id="A0A3B0MS58"/>
<dbReference type="InterPro" id="IPR034603">
    <property type="entry name" value="Dipeptide_epimerase"/>
</dbReference>
<dbReference type="Pfam" id="PF02746">
    <property type="entry name" value="MR_MLE_N"/>
    <property type="match status" value="1"/>
</dbReference>
<dbReference type="EMBL" id="UIHC01000082">
    <property type="protein sequence ID" value="SUZ33867.1"/>
    <property type="molecule type" value="Genomic_DNA"/>
</dbReference>
<dbReference type="SUPFAM" id="SSF54826">
    <property type="entry name" value="Enolase N-terminal domain-like"/>
    <property type="match status" value="1"/>
</dbReference>
<dbReference type="RefSeq" id="WP_121097122.1">
    <property type="nucleotide sequence ID" value="NZ_UIHC01000082.1"/>
</dbReference>
<dbReference type="InterPro" id="IPR029017">
    <property type="entry name" value="Enolase-like_N"/>
</dbReference>
<evidence type="ECO:0000256" key="8">
    <source>
        <dbReference type="SAM" id="MobiDB-lite"/>
    </source>
</evidence>
<dbReference type="PROSITE" id="PS00908">
    <property type="entry name" value="MR_MLE_1"/>
    <property type="match status" value="1"/>
</dbReference>
<dbReference type="PROSITE" id="PS00909">
    <property type="entry name" value="MR_MLE_2"/>
    <property type="match status" value="1"/>
</dbReference>
<proteinExistence type="inferred from homology"/>
<dbReference type="OrthoDB" id="9802699at2"/>
<sequence>MKIDFHTLYLKKRFPLRISRGEIKGGENLFLSVTDGNLTGWGEMAPGATEGAADVATGQAQLEAFIAQGLPDAIHDIWAAGHATGVGACALAALDMALWDLRAKQAGMPLYKLLGLARRGVVSSLTVGINPPDVVRDRVPLLLAQGARALKVKLGSTDGIEADKAMFAAVLEAAKGSGAALRVDANGGWSLADARHMMGWLAERGVEYIEQPLVRGAEDQLPDLFRDRALPIFVDESCRMSGDIPGFARCVDGVNLKLMKCGGITEALRIVATARAFGLKTMIGCMGESSVSIAAGASLSALFDYIDLDSHLNLDPDPASGAPFAEGITLPADRRGHGGALDHA</sequence>
<organism evidence="10 11">
    <name type="scientific">Roseinatronobacter ekhonensis</name>
    <dbReference type="NCBI Taxonomy" id="254356"/>
    <lineage>
        <taxon>Bacteria</taxon>
        <taxon>Pseudomonadati</taxon>
        <taxon>Pseudomonadota</taxon>
        <taxon>Alphaproteobacteria</taxon>
        <taxon>Rhodobacterales</taxon>
        <taxon>Paracoccaceae</taxon>
        <taxon>Roseinatronobacter</taxon>
    </lineage>
</organism>
<keyword evidence="11" id="KW-1185">Reference proteome</keyword>
<feature type="compositionally biased region" description="Basic and acidic residues" evidence="8">
    <location>
        <begin position="332"/>
        <end position="344"/>
    </location>
</feature>
<dbReference type="PANTHER" id="PTHR48080">
    <property type="entry name" value="D-GALACTONATE DEHYDRATASE-RELATED"/>
    <property type="match status" value="1"/>
</dbReference>
<evidence type="ECO:0000256" key="7">
    <source>
        <dbReference type="RuleBase" id="RU366006"/>
    </source>
</evidence>
<feature type="active site" description="Proton acceptor; specific for (S)-substrate epimerization" evidence="5">
    <location>
        <position position="257"/>
    </location>
</feature>
<dbReference type="InterPro" id="IPR034593">
    <property type="entry name" value="DgoD-like"/>
</dbReference>
<evidence type="ECO:0000313" key="11">
    <source>
        <dbReference type="Proteomes" id="UP000272908"/>
    </source>
</evidence>
<dbReference type="InterPro" id="IPR036849">
    <property type="entry name" value="Enolase-like_C_sf"/>
</dbReference>
<evidence type="ECO:0000256" key="5">
    <source>
        <dbReference type="PIRSR" id="PIRSR634603-1"/>
    </source>
</evidence>
<dbReference type="SUPFAM" id="SSF51604">
    <property type="entry name" value="Enolase C-terminal domain-like"/>
    <property type="match status" value="1"/>
</dbReference>
<dbReference type="SFLD" id="SFLDS00001">
    <property type="entry name" value="Enolase"/>
    <property type="match status" value="1"/>
</dbReference>
<dbReference type="Gene3D" id="3.20.20.120">
    <property type="entry name" value="Enolase-like C-terminal domain"/>
    <property type="match status" value="1"/>
</dbReference>
<evidence type="ECO:0000256" key="2">
    <source>
        <dbReference type="ARBA" id="ARBA00022723"/>
    </source>
</evidence>
<feature type="binding site" evidence="6">
    <location>
        <position position="210"/>
    </location>
    <ligand>
        <name>Mg(2+)</name>
        <dbReference type="ChEBI" id="CHEBI:18420"/>
    </ligand>
</feature>
<dbReference type="SMART" id="SM00922">
    <property type="entry name" value="MR_MLE"/>
    <property type="match status" value="1"/>
</dbReference>
<accession>A0A3B0MS58</accession>
<evidence type="ECO:0000256" key="3">
    <source>
        <dbReference type="ARBA" id="ARBA00022842"/>
    </source>
</evidence>
<evidence type="ECO:0000313" key="10">
    <source>
        <dbReference type="EMBL" id="SUZ33867.1"/>
    </source>
</evidence>
<dbReference type="Gene3D" id="3.30.390.10">
    <property type="entry name" value="Enolase-like, N-terminal domain"/>
    <property type="match status" value="1"/>
</dbReference>